<evidence type="ECO:0000313" key="9">
    <source>
        <dbReference type="Proteomes" id="UP000030748"/>
    </source>
</evidence>
<protein>
    <recommendedName>
        <fullName evidence="7">BHLH domain-containing protein</fullName>
    </recommendedName>
</protein>
<dbReference type="InterPro" id="IPR036638">
    <property type="entry name" value="HLH_DNA-bd_sf"/>
</dbReference>
<accession>A0A022PS85</accession>
<dbReference type="STRING" id="4155.A0A022PS85"/>
<dbReference type="GO" id="GO:0046983">
    <property type="term" value="F:protein dimerization activity"/>
    <property type="evidence" value="ECO:0007669"/>
    <property type="project" value="InterPro"/>
</dbReference>
<keyword evidence="2" id="KW-0805">Transcription regulation</keyword>
<dbReference type="SUPFAM" id="SSF47459">
    <property type="entry name" value="HLH, helix-loop-helix DNA-binding domain"/>
    <property type="match status" value="1"/>
</dbReference>
<dbReference type="SMART" id="SM00353">
    <property type="entry name" value="HLH"/>
    <property type="match status" value="1"/>
</dbReference>
<comment type="subcellular location">
    <subcellularLocation>
        <location evidence="1">Nucleus</location>
    </subcellularLocation>
</comment>
<keyword evidence="4" id="KW-0539">Nucleus</keyword>
<dbReference type="Gene3D" id="4.10.280.10">
    <property type="entry name" value="Helix-loop-helix DNA-binding domain"/>
    <property type="match status" value="1"/>
</dbReference>
<name>A0A022PS85_ERYGU</name>
<sequence>MNPQNIKSLADLGMEDSLNCQQWSVDSLFDELSSVSMASIFCEDFDPSCYYNNYSQPDLKRAPHEWCSELVGGEDGIIRPFKQIKSENKPNSPPPTTIEKPKQETWYGSTITFGQQNNYVVPKSYEHAKGTTITTKSTTTMTTTATRVPSAQERMLAERKRREKLTQRFIALSALVPGLKKMDKASVLGDAIKYLKQLQDKVKILEEQQNNNKRKVESSAVFVKKHKLDHALSDESIFGTTTIDDQSLIIPEIETRLCNKDVLIHIHCEKKKGVLEHPAIEVEKLNLSVVNTSVITFGDSALYISLVAQ</sequence>
<keyword evidence="5" id="KW-0175">Coiled coil</keyword>
<evidence type="ECO:0000256" key="6">
    <source>
        <dbReference type="SAM" id="MobiDB-lite"/>
    </source>
</evidence>
<gene>
    <name evidence="8" type="ORF">MIMGU_mgv1a026314mg</name>
</gene>
<dbReference type="eggNOG" id="ENOG502QWBY">
    <property type="taxonomic scope" value="Eukaryota"/>
</dbReference>
<evidence type="ECO:0000256" key="1">
    <source>
        <dbReference type="ARBA" id="ARBA00004123"/>
    </source>
</evidence>
<evidence type="ECO:0000256" key="5">
    <source>
        <dbReference type="SAM" id="Coils"/>
    </source>
</evidence>
<dbReference type="PANTHER" id="PTHR45959:SF2">
    <property type="entry name" value="BHLH TRANSCRIPTION FACTOR"/>
    <property type="match status" value="1"/>
</dbReference>
<keyword evidence="9" id="KW-1185">Reference proteome</keyword>
<dbReference type="PROSITE" id="PS50888">
    <property type="entry name" value="BHLH"/>
    <property type="match status" value="1"/>
</dbReference>
<feature type="non-terminal residue" evidence="8">
    <location>
        <position position="309"/>
    </location>
</feature>
<feature type="domain" description="BHLH" evidence="7">
    <location>
        <begin position="149"/>
        <end position="198"/>
    </location>
</feature>
<evidence type="ECO:0000313" key="8">
    <source>
        <dbReference type="EMBL" id="EYU18364.1"/>
    </source>
</evidence>
<evidence type="ECO:0000256" key="2">
    <source>
        <dbReference type="ARBA" id="ARBA00023015"/>
    </source>
</evidence>
<dbReference type="EMBL" id="KI632331">
    <property type="protein sequence ID" value="EYU18364.1"/>
    <property type="molecule type" value="Genomic_DNA"/>
</dbReference>
<evidence type="ECO:0000259" key="7">
    <source>
        <dbReference type="PROSITE" id="PS50888"/>
    </source>
</evidence>
<feature type="coiled-coil region" evidence="5">
    <location>
        <begin position="188"/>
        <end position="215"/>
    </location>
</feature>
<dbReference type="InterPro" id="IPR052610">
    <property type="entry name" value="bHLH_transcription_regulator"/>
</dbReference>
<organism evidence="8 9">
    <name type="scientific">Erythranthe guttata</name>
    <name type="common">Yellow monkey flower</name>
    <name type="synonym">Mimulus guttatus</name>
    <dbReference type="NCBI Taxonomy" id="4155"/>
    <lineage>
        <taxon>Eukaryota</taxon>
        <taxon>Viridiplantae</taxon>
        <taxon>Streptophyta</taxon>
        <taxon>Embryophyta</taxon>
        <taxon>Tracheophyta</taxon>
        <taxon>Spermatophyta</taxon>
        <taxon>Magnoliopsida</taxon>
        <taxon>eudicotyledons</taxon>
        <taxon>Gunneridae</taxon>
        <taxon>Pentapetalae</taxon>
        <taxon>asterids</taxon>
        <taxon>lamiids</taxon>
        <taxon>Lamiales</taxon>
        <taxon>Phrymaceae</taxon>
        <taxon>Erythranthe</taxon>
    </lineage>
</organism>
<dbReference type="AlphaFoldDB" id="A0A022PS85"/>
<dbReference type="InterPro" id="IPR011598">
    <property type="entry name" value="bHLH_dom"/>
</dbReference>
<dbReference type="Pfam" id="PF00010">
    <property type="entry name" value="HLH"/>
    <property type="match status" value="1"/>
</dbReference>
<evidence type="ECO:0000256" key="3">
    <source>
        <dbReference type="ARBA" id="ARBA00023163"/>
    </source>
</evidence>
<dbReference type="Proteomes" id="UP000030748">
    <property type="component" value="Unassembled WGS sequence"/>
</dbReference>
<feature type="region of interest" description="Disordered" evidence="6">
    <location>
        <begin position="82"/>
        <end position="101"/>
    </location>
</feature>
<dbReference type="PANTHER" id="PTHR45959">
    <property type="entry name" value="BHLH TRANSCRIPTION FACTOR"/>
    <property type="match status" value="1"/>
</dbReference>
<evidence type="ECO:0000256" key="4">
    <source>
        <dbReference type="ARBA" id="ARBA00023242"/>
    </source>
</evidence>
<dbReference type="GO" id="GO:0005634">
    <property type="term" value="C:nucleus"/>
    <property type="evidence" value="ECO:0007669"/>
    <property type="project" value="UniProtKB-SubCell"/>
</dbReference>
<reference evidence="8 9" key="1">
    <citation type="journal article" date="2013" name="Proc. Natl. Acad. Sci. U.S.A.">
        <title>Fine-scale variation in meiotic recombination in Mimulus inferred from population shotgun sequencing.</title>
        <authorList>
            <person name="Hellsten U."/>
            <person name="Wright K.M."/>
            <person name="Jenkins J."/>
            <person name="Shu S."/>
            <person name="Yuan Y."/>
            <person name="Wessler S.R."/>
            <person name="Schmutz J."/>
            <person name="Willis J.H."/>
            <person name="Rokhsar D.S."/>
        </authorList>
    </citation>
    <scope>NUCLEOTIDE SEQUENCE [LARGE SCALE GENOMIC DNA]</scope>
    <source>
        <strain evidence="9">cv. DUN x IM62</strain>
    </source>
</reference>
<proteinExistence type="predicted"/>
<keyword evidence="3" id="KW-0804">Transcription</keyword>